<dbReference type="AlphaFoldDB" id="A0A1J1IJG8"/>
<gene>
    <name evidence="2" type="ORF">CLUMA_CG013617</name>
</gene>
<keyword evidence="1" id="KW-1133">Transmembrane helix</keyword>
<sequence>MKLHIMPPLKEKGKHNVFSIGMVHITQTTFMARYKSSRDFLRLGMFIAALCKWKVLQFKSFLGKREMQTDENLKHVLMLARKSSPGHNTCPSKWLVSSWLEICFLWSIVNNNHAAQNLMNINWRSILAVYLSFYLIIMLW</sequence>
<keyword evidence="1" id="KW-0812">Transmembrane</keyword>
<organism evidence="2 3">
    <name type="scientific">Clunio marinus</name>
    <dbReference type="NCBI Taxonomy" id="568069"/>
    <lineage>
        <taxon>Eukaryota</taxon>
        <taxon>Metazoa</taxon>
        <taxon>Ecdysozoa</taxon>
        <taxon>Arthropoda</taxon>
        <taxon>Hexapoda</taxon>
        <taxon>Insecta</taxon>
        <taxon>Pterygota</taxon>
        <taxon>Neoptera</taxon>
        <taxon>Endopterygota</taxon>
        <taxon>Diptera</taxon>
        <taxon>Nematocera</taxon>
        <taxon>Chironomoidea</taxon>
        <taxon>Chironomidae</taxon>
        <taxon>Clunio</taxon>
    </lineage>
</organism>
<evidence type="ECO:0000313" key="3">
    <source>
        <dbReference type="Proteomes" id="UP000183832"/>
    </source>
</evidence>
<protein>
    <submittedName>
        <fullName evidence="2">CLUMA_CG013617, isoform A</fullName>
    </submittedName>
</protein>
<keyword evidence="3" id="KW-1185">Reference proteome</keyword>
<keyword evidence="1" id="KW-0472">Membrane</keyword>
<dbReference type="EMBL" id="CVRI01000054">
    <property type="protein sequence ID" value="CRL00344.1"/>
    <property type="molecule type" value="Genomic_DNA"/>
</dbReference>
<evidence type="ECO:0000313" key="2">
    <source>
        <dbReference type="EMBL" id="CRL00344.1"/>
    </source>
</evidence>
<accession>A0A1J1IJG8</accession>
<dbReference type="Proteomes" id="UP000183832">
    <property type="component" value="Unassembled WGS sequence"/>
</dbReference>
<feature type="transmembrane region" description="Helical" evidence="1">
    <location>
        <begin position="121"/>
        <end position="139"/>
    </location>
</feature>
<reference evidence="2 3" key="1">
    <citation type="submission" date="2015-04" db="EMBL/GenBank/DDBJ databases">
        <authorList>
            <person name="Syromyatnikov M.Y."/>
            <person name="Popov V.N."/>
        </authorList>
    </citation>
    <scope>NUCLEOTIDE SEQUENCE [LARGE SCALE GENOMIC DNA]</scope>
</reference>
<evidence type="ECO:0000256" key="1">
    <source>
        <dbReference type="SAM" id="Phobius"/>
    </source>
</evidence>
<name>A0A1J1IJG8_9DIPT</name>
<proteinExistence type="predicted"/>